<keyword evidence="3" id="KW-1185">Reference proteome</keyword>
<dbReference type="SUPFAM" id="SSF158682">
    <property type="entry name" value="TerB-like"/>
    <property type="match status" value="1"/>
</dbReference>
<comment type="caution">
    <text evidence="2">The sequence shown here is derived from an EMBL/GenBank/DDBJ whole genome shotgun (WGS) entry which is preliminary data.</text>
</comment>
<dbReference type="EMBL" id="BMJQ01000005">
    <property type="protein sequence ID" value="GGF17548.1"/>
    <property type="molecule type" value="Genomic_DNA"/>
</dbReference>
<dbReference type="SMART" id="SM00271">
    <property type="entry name" value="DnaJ"/>
    <property type="match status" value="1"/>
</dbReference>
<evidence type="ECO:0000313" key="2">
    <source>
        <dbReference type="EMBL" id="GGF17548.1"/>
    </source>
</evidence>
<accession>A0A8J2YTB3</accession>
<dbReference type="RefSeq" id="WP_189045960.1">
    <property type="nucleotide sequence ID" value="NZ_BMJQ01000005.1"/>
</dbReference>
<proteinExistence type="predicted"/>
<dbReference type="SUPFAM" id="SSF46565">
    <property type="entry name" value="Chaperone J-domain"/>
    <property type="match status" value="1"/>
</dbReference>
<dbReference type="InterPro" id="IPR001623">
    <property type="entry name" value="DnaJ_domain"/>
</dbReference>
<dbReference type="InterPro" id="IPR036869">
    <property type="entry name" value="J_dom_sf"/>
</dbReference>
<sequence>MTIWARIVEGVQELSWGNLFGLEDPSMRLLDADATRTRQLALAEDQARADERPQSTKQVGFTIAVIALGAKMAKADGTVSAVEIDAFHEVFQAPPEERANVEFFFNLARRSMIGAETYARQVKRLLGEHKSVLEDLMGALFHIAKADGVITPAEDEYLRQIAEIFGFEERCYRRLRAYHVGSEHAPVVEEDPYLILGVDPWADMDTIKKRWRELARDNHPDRAMADGLPAEFISIATTKLALINAAYDRLVAQHEASQPKGTA</sequence>
<dbReference type="InterPro" id="IPR029024">
    <property type="entry name" value="TerB-like"/>
</dbReference>
<dbReference type="InterPro" id="IPR007791">
    <property type="entry name" value="DjlA_N"/>
</dbReference>
<reference evidence="2" key="1">
    <citation type="journal article" date="2014" name="Int. J. Syst. Evol. Microbiol.">
        <title>Complete genome sequence of Corynebacterium casei LMG S-19264T (=DSM 44701T), isolated from a smear-ripened cheese.</title>
        <authorList>
            <consortium name="US DOE Joint Genome Institute (JGI-PGF)"/>
            <person name="Walter F."/>
            <person name="Albersmeier A."/>
            <person name="Kalinowski J."/>
            <person name="Ruckert C."/>
        </authorList>
    </citation>
    <scope>NUCLEOTIDE SEQUENCE</scope>
    <source>
        <strain evidence="2">CGMCC 1.15725</strain>
    </source>
</reference>
<dbReference type="CDD" id="cd06257">
    <property type="entry name" value="DnaJ"/>
    <property type="match status" value="1"/>
</dbReference>
<dbReference type="CDD" id="cd07316">
    <property type="entry name" value="terB_like_DjlA"/>
    <property type="match status" value="1"/>
</dbReference>
<reference evidence="2" key="2">
    <citation type="submission" date="2020-09" db="EMBL/GenBank/DDBJ databases">
        <authorList>
            <person name="Sun Q."/>
            <person name="Zhou Y."/>
        </authorList>
    </citation>
    <scope>NUCLEOTIDE SEQUENCE</scope>
    <source>
        <strain evidence="2">CGMCC 1.15725</strain>
    </source>
</reference>
<dbReference type="Gene3D" id="1.10.3680.10">
    <property type="entry name" value="TerB-like"/>
    <property type="match status" value="1"/>
</dbReference>
<organism evidence="2 3">
    <name type="scientific">Aliidongia dinghuensis</name>
    <dbReference type="NCBI Taxonomy" id="1867774"/>
    <lineage>
        <taxon>Bacteria</taxon>
        <taxon>Pseudomonadati</taxon>
        <taxon>Pseudomonadota</taxon>
        <taxon>Alphaproteobacteria</taxon>
        <taxon>Rhodospirillales</taxon>
        <taxon>Dongiaceae</taxon>
        <taxon>Aliidongia</taxon>
    </lineage>
</organism>
<evidence type="ECO:0000313" key="3">
    <source>
        <dbReference type="Proteomes" id="UP000646365"/>
    </source>
</evidence>
<gene>
    <name evidence="2" type="ORF">GCM10011611_24240</name>
</gene>
<dbReference type="Proteomes" id="UP000646365">
    <property type="component" value="Unassembled WGS sequence"/>
</dbReference>
<dbReference type="PROSITE" id="PS50076">
    <property type="entry name" value="DNAJ_2"/>
    <property type="match status" value="1"/>
</dbReference>
<name>A0A8J2YTB3_9PROT</name>
<evidence type="ECO:0000259" key="1">
    <source>
        <dbReference type="PROSITE" id="PS50076"/>
    </source>
</evidence>
<dbReference type="Pfam" id="PF05099">
    <property type="entry name" value="TerB"/>
    <property type="match status" value="1"/>
</dbReference>
<dbReference type="Pfam" id="PF00226">
    <property type="entry name" value="DnaJ"/>
    <property type="match status" value="1"/>
</dbReference>
<dbReference type="AlphaFoldDB" id="A0A8J2YTB3"/>
<dbReference type="Gene3D" id="1.10.287.110">
    <property type="entry name" value="DnaJ domain"/>
    <property type="match status" value="1"/>
</dbReference>
<protein>
    <submittedName>
        <fullName evidence="2">Molecular chaperone DjlA</fullName>
    </submittedName>
</protein>
<feature type="domain" description="J" evidence="1">
    <location>
        <begin position="191"/>
        <end position="255"/>
    </location>
</feature>